<sequence length="141" mass="15499">MMHLEEITAAVELGRTGDREAARQQLTDLWNAAQDPQTRCAIAHYLADVQEETEDELLWDLRALEDVADDGWLPSLYLNLADDYRRLGQVELAQEHLAAARAHLPGLPDGAYGEVIRAGVEHVAEALAAGSLQRLETSPSS</sequence>
<evidence type="ECO:0000313" key="2">
    <source>
        <dbReference type="Proteomes" id="UP000294225"/>
    </source>
</evidence>
<gene>
    <name evidence="1" type="ORF">E0H92_39425</name>
</gene>
<dbReference type="RefSeq" id="WP_131499915.1">
    <property type="nucleotide sequence ID" value="NZ_SJKC01000008.1"/>
</dbReference>
<comment type="caution">
    <text evidence="1">The sequence shown here is derived from an EMBL/GenBank/DDBJ whole genome shotgun (WGS) entry which is preliminary data.</text>
</comment>
<dbReference type="Proteomes" id="UP000294225">
    <property type="component" value="Unassembled WGS sequence"/>
</dbReference>
<protein>
    <recommendedName>
        <fullName evidence="3">Tetratricopeptide repeat protein</fullName>
    </recommendedName>
</protein>
<name>A0A4R0ICD0_9ACTN</name>
<evidence type="ECO:0008006" key="3">
    <source>
        <dbReference type="Google" id="ProtNLM"/>
    </source>
</evidence>
<organism evidence="1 2">
    <name type="scientific">Kribbella speibonae</name>
    <dbReference type="NCBI Taxonomy" id="1572660"/>
    <lineage>
        <taxon>Bacteria</taxon>
        <taxon>Bacillati</taxon>
        <taxon>Actinomycetota</taxon>
        <taxon>Actinomycetes</taxon>
        <taxon>Propionibacteriales</taxon>
        <taxon>Kribbellaceae</taxon>
        <taxon>Kribbella</taxon>
    </lineage>
</organism>
<accession>A0A4R0ICD0</accession>
<dbReference type="EMBL" id="SJKC01000008">
    <property type="protein sequence ID" value="TCC30057.1"/>
    <property type="molecule type" value="Genomic_DNA"/>
</dbReference>
<reference evidence="1 2" key="1">
    <citation type="submission" date="2019-02" db="EMBL/GenBank/DDBJ databases">
        <title>Kribbella capetownensis sp. nov. and Kribbella speibonae sp. nov., isolated from soil.</title>
        <authorList>
            <person name="Curtis S.M."/>
            <person name="Norton I."/>
            <person name="Everest G.J."/>
            <person name="Meyers P.R."/>
        </authorList>
    </citation>
    <scope>NUCLEOTIDE SEQUENCE [LARGE SCALE GENOMIC DNA]</scope>
    <source>
        <strain evidence="1 2">YM55</strain>
    </source>
</reference>
<evidence type="ECO:0000313" key="1">
    <source>
        <dbReference type="EMBL" id="TCC30057.1"/>
    </source>
</evidence>
<dbReference type="AlphaFoldDB" id="A0A4R0ICD0"/>
<proteinExistence type="predicted"/>